<feature type="compositionally biased region" description="Polar residues" evidence="9">
    <location>
        <begin position="418"/>
        <end position="427"/>
    </location>
</feature>
<name>A0ABR8TWT4_9CELL</name>
<protein>
    <recommendedName>
        <fullName evidence="2">histidine kinase</fullName>
        <ecNumber evidence="2">2.7.13.3</ecNumber>
    </recommendedName>
</protein>
<keyword evidence="5" id="KW-0547">Nucleotide-binding</keyword>
<feature type="transmembrane region" description="Helical" evidence="10">
    <location>
        <begin position="79"/>
        <end position="95"/>
    </location>
</feature>
<comment type="catalytic activity">
    <reaction evidence="1">
        <text>ATP + protein L-histidine = ADP + protein N-phospho-L-histidine.</text>
        <dbReference type="EC" id="2.7.13.3"/>
    </reaction>
</comment>
<dbReference type="EC" id="2.7.13.3" evidence="2"/>
<keyword evidence="10" id="KW-0812">Transmembrane</keyword>
<evidence type="ECO:0000256" key="3">
    <source>
        <dbReference type="ARBA" id="ARBA00022553"/>
    </source>
</evidence>
<dbReference type="Pfam" id="PF02518">
    <property type="entry name" value="HATPase_c"/>
    <property type="match status" value="1"/>
</dbReference>
<evidence type="ECO:0000259" key="12">
    <source>
        <dbReference type="Pfam" id="PF07730"/>
    </source>
</evidence>
<feature type="transmembrane region" description="Helical" evidence="10">
    <location>
        <begin position="54"/>
        <end position="72"/>
    </location>
</feature>
<dbReference type="InterPro" id="IPR036890">
    <property type="entry name" value="HATPase_C_sf"/>
</dbReference>
<feature type="domain" description="DUF7134" evidence="13">
    <location>
        <begin position="27"/>
        <end position="163"/>
    </location>
</feature>
<keyword evidence="10" id="KW-0472">Membrane</keyword>
<dbReference type="InterPro" id="IPR003594">
    <property type="entry name" value="HATPase_dom"/>
</dbReference>
<keyword evidence="7" id="KW-0067">ATP-binding</keyword>
<keyword evidence="15" id="KW-1185">Reference proteome</keyword>
<keyword evidence="4" id="KW-0808">Transferase</keyword>
<feature type="transmembrane region" description="Helical" evidence="10">
    <location>
        <begin position="101"/>
        <end position="117"/>
    </location>
</feature>
<evidence type="ECO:0000256" key="2">
    <source>
        <dbReference type="ARBA" id="ARBA00012438"/>
    </source>
</evidence>
<evidence type="ECO:0000313" key="15">
    <source>
        <dbReference type="Proteomes" id="UP000655570"/>
    </source>
</evidence>
<dbReference type="PANTHER" id="PTHR24421">
    <property type="entry name" value="NITRATE/NITRITE SENSOR PROTEIN NARX-RELATED"/>
    <property type="match status" value="1"/>
</dbReference>
<dbReference type="PANTHER" id="PTHR24421:SF10">
    <property type="entry name" value="NITRATE_NITRITE SENSOR PROTEIN NARQ"/>
    <property type="match status" value="1"/>
</dbReference>
<dbReference type="EMBL" id="JACSQF010000004">
    <property type="protein sequence ID" value="MBD7980251.1"/>
    <property type="molecule type" value="Genomic_DNA"/>
</dbReference>
<evidence type="ECO:0000256" key="9">
    <source>
        <dbReference type="SAM" id="MobiDB-lite"/>
    </source>
</evidence>
<dbReference type="GO" id="GO:0016301">
    <property type="term" value="F:kinase activity"/>
    <property type="evidence" value="ECO:0007669"/>
    <property type="project" value="UniProtKB-KW"/>
</dbReference>
<evidence type="ECO:0000313" key="14">
    <source>
        <dbReference type="EMBL" id="MBD7980251.1"/>
    </source>
</evidence>
<keyword evidence="10" id="KW-1133">Transmembrane helix</keyword>
<evidence type="ECO:0000256" key="8">
    <source>
        <dbReference type="ARBA" id="ARBA00023012"/>
    </source>
</evidence>
<evidence type="ECO:0000256" key="4">
    <source>
        <dbReference type="ARBA" id="ARBA00022679"/>
    </source>
</evidence>
<evidence type="ECO:0000259" key="13">
    <source>
        <dbReference type="Pfam" id="PF23539"/>
    </source>
</evidence>
<dbReference type="CDD" id="cd16917">
    <property type="entry name" value="HATPase_UhpB-NarQ-NarX-like"/>
    <property type="match status" value="1"/>
</dbReference>
<dbReference type="InterPro" id="IPR055558">
    <property type="entry name" value="DUF7134"/>
</dbReference>
<dbReference type="Gene3D" id="3.30.565.10">
    <property type="entry name" value="Histidine kinase-like ATPase, C-terminal domain"/>
    <property type="match status" value="1"/>
</dbReference>
<keyword evidence="6 14" id="KW-0418">Kinase</keyword>
<accession>A0ABR8TWT4</accession>
<feature type="domain" description="Signal transduction histidine kinase subgroup 3 dimerisation and phosphoacceptor" evidence="12">
    <location>
        <begin position="199"/>
        <end position="265"/>
    </location>
</feature>
<keyword evidence="8" id="KW-0902">Two-component regulatory system</keyword>
<sequence>MDPAPSRPTGTSRARVARATARWRGLPPPVRDAVGAVVVLVVLATPQVVAPERYPSTVVSVVALVVACGGLVWRRTNPLLAVGVALVAMVGSAAIDADSSLAFGPGLVAIYSVAAYAGRREAVLATLATVVAYPAVLVLVGGLDPTGSYVVLVVVLIVLAAALGAAIGAQRAVVSSARDRAARAEESREAEAARRVTQERLRIARELHDVVAHHVAVISVQAGAAEALFDKRPDMAREAIGHVRDAGERVLSEMSSLLHLLRDDDEPGDATPAPGVADLPRLLDEVRSTGLEVVERTTGAPRRLPPVLDLTVYRVVQEALTNAHRHGTGRADLSVVHSEGSVVVEVVNPVPGRPGQGGAALHGSGLGLVGLRERVAAVGGSVETGSRDGSWVVRVLLPVPAVPLVPADDPARSGATDPAQSTSQEAP</sequence>
<feature type="region of interest" description="Disordered" evidence="9">
    <location>
        <begin position="404"/>
        <end position="427"/>
    </location>
</feature>
<evidence type="ECO:0000256" key="5">
    <source>
        <dbReference type="ARBA" id="ARBA00022741"/>
    </source>
</evidence>
<comment type="caution">
    <text evidence="14">The sequence shown here is derived from an EMBL/GenBank/DDBJ whole genome shotgun (WGS) entry which is preliminary data.</text>
</comment>
<dbReference type="Proteomes" id="UP000655570">
    <property type="component" value="Unassembled WGS sequence"/>
</dbReference>
<dbReference type="InterPro" id="IPR050482">
    <property type="entry name" value="Sensor_HK_TwoCompSys"/>
</dbReference>
<evidence type="ECO:0000256" key="6">
    <source>
        <dbReference type="ARBA" id="ARBA00022777"/>
    </source>
</evidence>
<dbReference type="SUPFAM" id="SSF55874">
    <property type="entry name" value="ATPase domain of HSP90 chaperone/DNA topoisomerase II/histidine kinase"/>
    <property type="match status" value="1"/>
</dbReference>
<dbReference type="Pfam" id="PF23539">
    <property type="entry name" value="DUF7134"/>
    <property type="match status" value="1"/>
</dbReference>
<dbReference type="Pfam" id="PF07730">
    <property type="entry name" value="HisKA_3"/>
    <property type="match status" value="1"/>
</dbReference>
<dbReference type="Gene3D" id="1.20.5.1930">
    <property type="match status" value="1"/>
</dbReference>
<reference evidence="14 15" key="1">
    <citation type="submission" date="2020-08" db="EMBL/GenBank/DDBJ databases">
        <title>A Genomic Blueprint of the Chicken Gut Microbiome.</title>
        <authorList>
            <person name="Gilroy R."/>
            <person name="Ravi A."/>
            <person name="Getino M."/>
            <person name="Pursley I."/>
            <person name="Horton D.L."/>
            <person name="Alikhan N.-F."/>
            <person name="Baker D."/>
            <person name="Gharbi K."/>
            <person name="Hall N."/>
            <person name="Watson M."/>
            <person name="Adriaenssens E.M."/>
            <person name="Foster-Nyarko E."/>
            <person name="Jarju S."/>
            <person name="Secka A."/>
            <person name="Antonio M."/>
            <person name="Oren A."/>
            <person name="Chaudhuri R."/>
            <person name="La Ragione R.M."/>
            <person name="Hildebrand F."/>
            <person name="Pallen M.J."/>
        </authorList>
    </citation>
    <scope>NUCLEOTIDE SEQUENCE [LARGE SCALE GENOMIC DNA]</scope>
    <source>
        <strain evidence="14 15">Sa2CUA9</strain>
    </source>
</reference>
<evidence type="ECO:0000256" key="1">
    <source>
        <dbReference type="ARBA" id="ARBA00000085"/>
    </source>
</evidence>
<evidence type="ECO:0000259" key="11">
    <source>
        <dbReference type="Pfam" id="PF02518"/>
    </source>
</evidence>
<gene>
    <name evidence="14" type="ORF">H9641_05900</name>
</gene>
<keyword evidence="3" id="KW-0597">Phosphoprotein</keyword>
<evidence type="ECO:0000256" key="10">
    <source>
        <dbReference type="SAM" id="Phobius"/>
    </source>
</evidence>
<proteinExistence type="predicted"/>
<feature type="transmembrane region" description="Helical" evidence="10">
    <location>
        <begin position="124"/>
        <end position="143"/>
    </location>
</feature>
<feature type="domain" description="Histidine kinase/HSP90-like ATPase" evidence="11">
    <location>
        <begin position="311"/>
        <end position="399"/>
    </location>
</feature>
<organism evidence="14 15">
    <name type="scientific">Oerskovia merdavium</name>
    <dbReference type="NCBI Taxonomy" id="2762227"/>
    <lineage>
        <taxon>Bacteria</taxon>
        <taxon>Bacillati</taxon>
        <taxon>Actinomycetota</taxon>
        <taxon>Actinomycetes</taxon>
        <taxon>Micrococcales</taxon>
        <taxon>Cellulomonadaceae</taxon>
        <taxon>Oerskovia</taxon>
    </lineage>
</organism>
<evidence type="ECO:0000256" key="7">
    <source>
        <dbReference type="ARBA" id="ARBA00022840"/>
    </source>
</evidence>
<dbReference type="InterPro" id="IPR011712">
    <property type="entry name" value="Sig_transdc_His_kin_sub3_dim/P"/>
</dbReference>
<dbReference type="RefSeq" id="WP_191801856.1">
    <property type="nucleotide sequence ID" value="NZ_JACSQF010000004.1"/>
</dbReference>
<feature type="transmembrane region" description="Helical" evidence="10">
    <location>
        <begin position="149"/>
        <end position="169"/>
    </location>
</feature>